<dbReference type="InterPro" id="IPR036097">
    <property type="entry name" value="HisK_dim/P_sf"/>
</dbReference>
<dbReference type="AlphaFoldDB" id="A0A317MUE6"/>
<dbReference type="InterPro" id="IPR036890">
    <property type="entry name" value="HATPase_C_sf"/>
</dbReference>
<dbReference type="PROSITE" id="PS50109">
    <property type="entry name" value="HIS_KIN"/>
    <property type="match status" value="1"/>
</dbReference>
<comment type="subcellular location">
    <subcellularLocation>
        <location evidence="2">Cell membrane</location>
        <topology evidence="2">Multi-pass membrane protein</topology>
    </subcellularLocation>
</comment>
<dbReference type="PANTHER" id="PTHR43065">
    <property type="entry name" value="SENSOR HISTIDINE KINASE"/>
    <property type="match status" value="1"/>
</dbReference>
<dbReference type="Proteomes" id="UP000246569">
    <property type="component" value="Unassembled WGS sequence"/>
</dbReference>
<dbReference type="GO" id="GO:0005886">
    <property type="term" value="C:plasma membrane"/>
    <property type="evidence" value="ECO:0007669"/>
    <property type="project" value="UniProtKB-SubCell"/>
</dbReference>
<dbReference type="SMART" id="SM00387">
    <property type="entry name" value="HATPase_c"/>
    <property type="match status" value="1"/>
</dbReference>
<dbReference type="RefSeq" id="WP_110018946.1">
    <property type="nucleotide sequence ID" value="NZ_QGTJ01000007.1"/>
</dbReference>
<evidence type="ECO:0000256" key="3">
    <source>
        <dbReference type="ARBA" id="ARBA00012438"/>
    </source>
</evidence>
<comment type="catalytic activity">
    <reaction evidence="1">
        <text>ATP + protein L-histidine = ADP + protein N-phospho-L-histidine.</text>
        <dbReference type="EC" id="2.7.13.3"/>
    </reaction>
</comment>
<dbReference type="SUPFAM" id="SSF47384">
    <property type="entry name" value="Homodimeric domain of signal transducing histidine kinase"/>
    <property type="match status" value="1"/>
</dbReference>
<dbReference type="EC" id="2.7.13.3" evidence="3"/>
<proteinExistence type="predicted"/>
<dbReference type="InterPro" id="IPR048760">
    <property type="entry name" value="VP0354-like_sensor_dom"/>
</dbReference>
<dbReference type="PRINTS" id="PR00344">
    <property type="entry name" value="BCTRLSENSOR"/>
</dbReference>
<dbReference type="InterPro" id="IPR003594">
    <property type="entry name" value="HATPase_dom"/>
</dbReference>
<keyword evidence="10" id="KW-1185">Reference proteome</keyword>
<dbReference type="OrthoDB" id="2521613at2"/>
<keyword evidence="9" id="KW-0808">Transferase</keyword>
<gene>
    <name evidence="9" type="ORF">C7443_10711</name>
</gene>
<feature type="domain" description="Histidine kinase" evidence="8">
    <location>
        <begin position="399"/>
        <end position="630"/>
    </location>
</feature>
<dbReference type="SUPFAM" id="SSF103190">
    <property type="entry name" value="Sensory domain-like"/>
    <property type="match status" value="2"/>
</dbReference>
<dbReference type="CDD" id="cd00082">
    <property type="entry name" value="HisKA"/>
    <property type="match status" value="1"/>
</dbReference>
<evidence type="ECO:0000256" key="1">
    <source>
        <dbReference type="ARBA" id="ARBA00000085"/>
    </source>
</evidence>
<dbReference type="SUPFAM" id="SSF55874">
    <property type="entry name" value="ATPase domain of HSP90 chaperone/DNA topoisomerase II/histidine kinase"/>
    <property type="match status" value="1"/>
</dbReference>
<organism evidence="9 10">
    <name type="scientific">Plasticicumulans acidivorans</name>
    <dbReference type="NCBI Taxonomy" id="886464"/>
    <lineage>
        <taxon>Bacteria</taxon>
        <taxon>Pseudomonadati</taxon>
        <taxon>Pseudomonadota</taxon>
        <taxon>Gammaproteobacteria</taxon>
        <taxon>Candidatus Competibacteraceae</taxon>
        <taxon>Plasticicumulans</taxon>
    </lineage>
</organism>
<dbReference type="GO" id="GO:0000155">
    <property type="term" value="F:phosphorelay sensor kinase activity"/>
    <property type="evidence" value="ECO:0007669"/>
    <property type="project" value="InterPro"/>
</dbReference>
<keyword evidence="7" id="KW-0472">Membrane</keyword>
<keyword evidence="6" id="KW-0812">Transmembrane</keyword>
<dbReference type="Pfam" id="PF02518">
    <property type="entry name" value="HATPase_c"/>
    <property type="match status" value="1"/>
</dbReference>
<reference evidence="9 10" key="1">
    <citation type="submission" date="2018-05" db="EMBL/GenBank/DDBJ databases">
        <title>Genomic Encyclopedia of Type Strains, Phase IV (KMG-IV): sequencing the most valuable type-strain genomes for metagenomic binning, comparative biology and taxonomic classification.</title>
        <authorList>
            <person name="Goeker M."/>
        </authorList>
    </citation>
    <scope>NUCLEOTIDE SEQUENCE [LARGE SCALE GENOMIC DNA]</scope>
    <source>
        <strain evidence="9 10">DSM 23606</strain>
    </source>
</reference>
<dbReference type="InterPro" id="IPR005467">
    <property type="entry name" value="His_kinase_dom"/>
</dbReference>
<dbReference type="CDD" id="cd18773">
    <property type="entry name" value="PDC1_HK_sensor"/>
    <property type="match status" value="1"/>
</dbReference>
<evidence type="ECO:0000256" key="7">
    <source>
        <dbReference type="ARBA" id="ARBA00022989"/>
    </source>
</evidence>
<keyword evidence="9" id="KW-0418">Kinase</keyword>
<dbReference type="PANTHER" id="PTHR43065:SF47">
    <property type="match status" value="1"/>
</dbReference>
<evidence type="ECO:0000313" key="9">
    <source>
        <dbReference type="EMBL" id="PWV60450.1"/>
    </source>
</evidence>
<keyword evidence="4" id="KW-1003">Cell membrane</keyword>
<dbReference type="InterPro" id="IPR029151">
    <property type="entry name" value="Sensor-like_sf"/>
</dbReference>
<dbReference type="InterPro" id="IPR003661">
    <property type="entry name" value="HisK_dim/P_dom"/>
</dbReference>
<comment type="caution">
    <text evidence="9">The sequence shown here is derived from an EMBL/GenBank/DDBJ whole genome shotgun (WGS) entry which is preliminary data.</text>
</comment>
<accession>A0A317MUE6</accession>
<evidence type="ECO:0000313" key="10">
    <source>
        <dbReference type="Proteomes" id="UP000246569"/>
    </source>
</evidence>
<dbReference type="Gene3D" id="3.30.450.20">
    <property type="entry name" value="PAS domain"/>
    <property type="match status" value="2"/>
</dbReference>
<evidence type="ECO:0000259" key="8">
    <source>
        <dbReference type="PROSITE" id="PS50109"/>
    </source>
</evidence>
<keyword evidence="5" id="KW-0597">Phosphoprotein</keyword>
<evidence type="ECO:0000256" key="5">
    <source>
        <dbReference type="ARBA" id="ARBA00022553"/>
    </source>
</evidence>
<protein>
    <recommendedName>
        <fullName evidence="3">histidine kinase</fullName>
        <ecNumber evidence="3">2.7.13.3</ecNumber>
    </recommendedName>
</protein>
<dbReference type="Gene3D" id="3.30.565.10">
    <property type="entry name" value="Histidine kinase-like ATPase, C-terminal domain"/>
    <property type="match status" value="1"/>
</dbReference>
<evidence type="ECO:0000256" key="2">
    <source>
        <dbReference type="ARBA" id="ARBA00004651"/>
    </source>
</evidence>
<dbReference type="InterPro" id="IPR004358">
    <property type="entry name" value="Sig_transdc_His_kin-like_C"/>
</dbReference>
<dbReference type="EMBL" id="QGTJ01000007">
    <property type="protein sequence ID" value="PWV60450.1"/>
    <property type="molecule type" value="Genomic_DNA"/>
</dbReference>
<sequence length="643" mass="71433">MRRRGAEPGAVRQRGFARRFVPTLLVILLLFVLGWEHMVQSELEPLENRLERQLASAVAVINRRAGSTPRDLELLARHPVLLDAVDSQAPIPLRRLEDLFVTFAEASRDYDQLRWIDEHGRERVRVDWRDNHAVRIPADQLQDKADRYYVRDALKLPPGALYASRLDLNIEHGEIERPLKPMLRFASPVTASDGTPRGLVVLNYRAGRMLSGLEILDASLNVLQLLDHDGYLLAGGDPQRQWGFMLGQPQATLAQTAPLSWARIQSGDNGHFADINGLWHFTTIRLIDDNGLDLGSNGLKPWKLIAHLDAAAINAIRARQAWALGSIALMMTLAAAWVSSHLARLSREREAMLHALEQRTQALSAANLAQQQAYERLQRTQAELVRAEKLSSLGLMVAGVAHELNTPIGSSMVVLSTLQQHAERLREQLLSGLRRSDLDNYLKRHADGMTLVTANLERAAALVRSFKQLAVDRSSAERRRFRLDELLTDILRALQPRLKHERSRLLNQIPAGIELDSFPGPLGQVLQNLIDNAFTHAFSEHAGTLELRAGPADEVGWLRIEVIDDGIGIPPQNIEQVFDPFFTTRRGQGGCGLGLHLAHQLASEVLGGHLSVHSETGAGSCFTLEIPLSAPPFVARPAPQLDD</sequence>
<evidence type="ECO:0000256" key="4">
    <source>
        <dbReference type="ARBA" id="ARBA00022475"/>
    </source>
</evidence>
<keyword evidence="7" id="KW-1133">Transmembrane helix</keyword>
<dbReference type="Gene3D" id="1.10.287.130">
    <property type="match status" value="1"/>
</dbReference>
<evidence type="ECO:0000256" key="6">
    <source>
        <dbReference type="ARBA" id="ARBA00022692"/>
    </source>
</evidence>
<dbReference type="Pfam" id="PF21623">
    <property type="entry name" value="HK_sensor_dom_bact"/>
    <property type="match status" value="1"/>
</dbReference>
<name>A0A317MUE6_9GAMM</name>